<dbReference type="EMBL" id="AMRV01000003">
    <property type="protein sequence ID" value="EMD83313.1"/>
    <property type="molecule type" value="Genomic_DNA"/>
</dbReference>
<accession>M2U5N5</accession>
<dbReference type="Proteomes" id="UP000011717">
    <property type="component" value="Unassembled WGS sequence"/>
</dbReference>
<protein>
    <submittedName>
        <fullName evidence="1">Uncharacterized protein</fullName>
    </submittedName>
</protein>
<dbReference type="AlphaFoldDB" id="M2U5N5"/>
<gene>
    <name evidence="1" type="ORF">C725_1214</name>
</gene>
<keyword evidence="2" id="KW-1185">Reference proteome</keyword>
<proteinExistence type="predicted"/>
<sequence>MGDDRNWREINLLVARSAAIPSRLDDLERQLSTMSANAERGEFDAALSDTLEHEWTSIQNEIAELIANIETEMEKGQPNEEKDRKKSV</sequence>
<evidence type="ECO:0000313" key="2">
    <source>
        <dbReference type="Proteomes" id="UP000011717"/>
    </source>
</evidence>
<organism evidence="1 2">
    <name type="scientific">Pacificimonas flava</name>
    <dbReference type="NCBI Taxonomy" id="1234595"/>
    <lineage>
        <taxon>Bacteria</taxon>
        <taxon>Pseudomonadati</taxon>
        <taxon>Pseudomonadota</taxon>
        <taxon>Alphaproteobacteria</taxon>
        <taxon>Sphingomonadales</taxon>
        <taxon>Sphingosinicellaceae</taxon>
        <taxon>Pacificimonas</taxon>
    </lineage>
</organism>
<comment type="caution">
    <text evidence="1">The sequence shown here is derived from an EMBL/GenBank/DDBJ whole genome shotgun (WGS) entry which is preliminary data.</text>
</comment>
<reference evidence="1 2" key="1">
    <citation type="journal article" date="2013" name="Genome Announc.">
        <title>Draft Genome Sequence of Strain JLT2015T, Belonging to the Family Sphingomonadaceae of the Alphaproteobacteria.</title>
        <authorList>
            <person name="Tang K."/>
            <person name="Liu K."/>
            <person name="Li S."/>
            <person name="Jiao N."/>
        </authorList>
    </citation>
    <scope>NUCLEOTIDE SEQUENCE [LARGE SCALE GENOMIC DNA]</scope>
    <source>
        <strain evidence="1 2">JLT2015</strain>
    </source>
</reference>
<dbReference type="RefSeq" id="WP_008600938.1">
    <property type="nucleotide sequence ID" value="NZ_AMRV01000003.1"/>
</dbReference>
<name>M2U5N5_9SPHN</name>
<evidence type="ECO:0000313" key="1">
    <source>
        <dbReference type="EMBL" id="EMD83313.1"/>
    </source>
</evidence>